<evidence type="ECO:0008006" key="5">
    <source>
        <dbReference type="Google" id="ProtNLM"/>
    </source>
</evidence>
<evidence type="ECO:0000256" key="2">
    <source>
        <dbReference type="SAM" id="Phobius"/>
    </source>
</evidence>
<feature type="compositionally biased region" description="Polar residues" evidence="1">
    <location>
        <begin position="36"/>
        <end position="57"/>
    </location>
</feature>
<keyword evidence="4" id="KW-1185">Reference proteome</keyword>
<organism evidence="3 4">
    <name type="scientific">Monilinia laxa</name>
    <name type="common">Brown rot fungus</name>
    <name type="synonym">Sclerotinia laxa</name>
    <dbReference type="NCBI Taxonomy" id="61186"/>
    <lineage>
        <taxon>Eukaryota</taxon>
        <taxon>Fungi</taxon>
        <taxon>Dikarya</taxon>
        <taxon>Ascomycota</taxon>
        <taxon>Pezizomycotina</taxon>
        <taxon>Leotiomycetes</taxon>
        <taxon>Helotiales</taxon>
        <taxon>Sclerotiniaceae</taxon>
        <taxon>Monilinia</taxon>
    </lineage>
</organism>
<gene>
    <name evidence="3" type="ORF">EYC80_007346</name>
</gene>
<feature type="region of interest" description="Disordered" evidence="1">
    <location>
        <begin position="137"/>
        <end position="174"/>
    </location>
</feature>
<feature type="compositionally biased region" description="Polar residues" evidence="1">
    <location>
        <begin position="9"/>
        <end position="27"/>
    </location>
</feature>
<dbReference type="EMBL" id="VIGI01000012">
    <property type="protein sequence ID" value="KAB8292982.1"/>
    <property type="molecule type" value="Genomic_DNA"/>
</dbReference>
<comment type="caution">
    <text evidence="3">The sequence shown here is derived from an EMBL/GenBank/DDBJ whole genome shotgun (WGS) entry which is preliminary data.</text>
</comment>
<feature type="compositionally biased region" description="Low complexity" evidence="1">
    <location>
        <begin position="58"/>
        <end position="74"/>
    </location>
</feature>
<accession>A0A5N6JUD8</accession>
<evidence type="ECO:0000313" key="4">
    <source>
        <dbReference type="Proteomes" id="UP000326757"/>
    </source>
</evidence>
<feature type="transmembrane region" description="Helical" evidence="2">
    <location>
        <begin position="78"/>
        <end position="101"/>
    </location>
</feature>
<sequence>MDHQGIGSSGSQIENRESSGSSGSHIIQRQLDVPTTPYQSTNASTATPTMSLQIQTNSPTPSSTSSSSKGLSSSDRTAIVGGVLGGVGGLLIISLIAIYFLQKRKTKKPTDRKGVTQQVSYNGLNSSFAGVPFIKKDNPSSESEISRPPMVADTSYQGGYARGGQSNYPDLSSEMETDRFLPGQEEAQHRMSNGLNGYYPPSDNLISPVTTQDPFTDQNRLSQMSQNTMSPARPGLIRHDTMGFPLDDDDTSFIGPDGQQHRLSRVMQSPRFSVQESTIISPSPIHPNISQEDLEQGIWHNSNQNSNHLQPQHLNSLSSNYDNQYEFENEIENDIVSPLYQSYPAEQSFSPVSAQSGSWIAAHHPHLAATGSSGNVRRNMSQRTESSFAPSVISDTELERLGVGHRGV</sequence>
<dbReference type="Proteomes" id="UP000326757">
    <property type="component" value="Unassembled WGS sequence"/>
</dbReference>
<evidence type="ECO:0000313" key="3">
    <source>
        <dbReference type="EMBL" id="KAB8292982.1"/>
    </source>
</evidence>
<dbReference type="AlphaFoldDB" id="A0A5N6JUD8"/>
<evidence type="ECO:0000256" key="1">
    <source>
        <dbReference type="SAM" id="MobiDB-lite"/>
    </source>
</evidence>
<keyword evidence="2" id="KW-0812">Transmembrane</keyword>
<protein>
    <recommendedName>
        <fullName evidence="5">Mid2 domain-containing protein</fullName>
    </recommendedName>
</protein>
<name>A0A5N6JUD8_MONLA</name>
<feature type="region of interest" description="Disordered" evidence="1">
    <location>
        <begin position="1"/>
        <end position="74"/>
    </location>
</feature>
<keyword evidence="2" id="KW-0472">Membrane</keyword>
<reference evidence="3 4" key="1">
    <citation type="submission" date="2019-06" db="EMBL/GenBank/DDBJ databases">
        <title>Genome Sequence of the Brown Rot Fungal Pathogen Monilinia laxa.</title>
        <authorList>
            <person name="De Miccolis Angelini R.M."/>
            <person name="Landi L."/>
            <person name="Abate D."/>
            <person name="Pollastro S."/>
            <person name="Romanazzi G."/>
            <person name="Faretra F."/>
        </authorList>
    </citation>
    <scope>NUCLEOTIDE SEQUENCE [LARGE SCALE GENOMIC DNA]</scope>
    <source>
        <strain evidence="3 4">Mlax316</strain>
    </source>
</reference>
<dbReference type="OrthoDB" id="3543295at2759"/>
<keyword evidence="2" id="KW-1133">Transmembrane helix</keyword>
<proteinExistence type="predicted"/>